<reference evidence="2 3" key="1">
    <citation type="submission" date="2018-06" db="EMBL/GenBank/DDBJ databases">
        <authorList>
            <consortium name="Pathogen Informatics"/>
            <person name="Doyle S."/>
        </authorList>
    </citation>
    <scope>NUCLEOTIDE SEQUENCE [LARGE SCALE GENOMIC DNA]</scope>
    <source>
        <strain evidence="2 3">NCTC13315</strain>
    </source>
</reference>
<feature type="transmembrane region" description="Helical" evidence="1">
    <location>
        <begin position="44"/>
        <end position="61"/>
    </location>
</feature>
<dbReference type="EMBL" id="UGNV01000001">
    <property type="protein sequence ID" value="STX28463.1"/>
    <property type="molecule type" value="Genomic_DNA"/>
</dbReference>
<keyword evidence="1" id="KW-0472">Membrane</keyword>
<sequence length="218" mass="24757">MQNLIKYVLITFLIITFATAILALCGVTYLWLNRDLQDLPYLNVLLGASILEISAVVITFFKKGLKYIPETHTNKNKEETIAFMKQFISSGTSATILSNRASWLTENEDLIKLINDKTHEGIKIEIITNQKLQDEIRNKLPKVDFLTNKYFSTSRFTLINTNRSGCEKLAIAKGIHPEHEITVFDNTNGPQMIGMAKDIIKFAKEKQKCLEDGITQQT</sequence>
<evidence type="ECO:0000313" key="3">
    <source>
        <dbReference type="Proteomes" id="UP000254968"/>
    </source>
</evidence>
<organism evidence="2 3">
    <name type="scientific">Legionella beliardensis</name>
    <dbReference type="NCBI Taxonomy" id="91822"/>
    <lineage>
        <taxon>Bacteria</taxon>
        <taxon>Pseudomonadati</taxon>
        <taxon>Pseudomonadota</taxon>
        <taxon>Gammaproteobacteria</taxon>
        <taxon>Legionellales</taxon>
        <taxon>Legionellaceae</taxon>
        <taxon>Legionella</taxon>
    </lineage>
</organism>
<dbReference type="OrthoDB" id="6166148at2"/>
<keyword evidence="1" id="KW-1133">Transmembrane helix</keyword>
<name>A0A378I0E4_9GAMM</name>
<dbReference type="Proteomes" id="UP000254968">
    <property type="component" value="Unassembled WGS sequence"/>
</dbReference>
<proteinExistence type="predicted"/>
<gene>
    <name evidence="2" type="ORF">NCTC13315_00993</name>
</gene>
<feature type="transmembrane region" description="Helical" evidence="1">
    <location>
        <begin position="7"/>
        <end position="32"/>
    </location>
</feature>
<dbReference type="AlphaFoldDB" id="A0A378I0E4"/>
<dbReference type="RefSeq" id="WP_115302208.1">
    <property type="nucleotide sequence ID" value="NZ_CAAAHO010000001.1"/>
</dbReference>
<keyword evidence="3" id="KW-1185">Reference proteome</keyword>
<protein>
    <submittedName>
        <fullName evidence="2">Uncharacterized protein</fullName>
    </submittedName>
</protein>
<accession>A0A378I0E4</accession>
<keyword evidence="1" id="KW-0812">Transmembrane</keyword>
<evidence type="ECO:0000313" key="2">
    <source>
        <dbReference type="EMBL" id="STX28463.1"/>
    </source>
</evidence>
<evidence type="ECO:0000256" key="1">
    <source>
        <dbReference type="SAM" id="Phobius"/>
    </source>
</evidence>